<evidence type="ECO:0000256" key="1">
    <source>
        <dbReference type="SAM" id="Coils"/>
    </source>
</evidence>
<evidence type="ECO:0000256" key="2">
    <source>
        <dbReference type="SAM" id="MobiDB-lite"/>
    </source>
</evidence>
<feature type="compositionally biased region" description="Low complexity" evidence="2">
    <location>
        <begin position="126"/>
        <end position="141"/>
    </location>
</feature>
<keyword evidence="5" id="KW-1185">Reference proteome</keyword>
<reference evidence="3" key="1">
    <citation type="journal article" date="2016" name="Nat. Genet.">
        <title>A high-quality carrot genome assembly provides new insights into carotenoid accumulation and asterid genome evolution.</title>
        <authorList>
            <person name="Iorizzo M."/>
            <person name="Ellison S."/>
            <person name="Senalik D."/>
            <person name="Zeng P."/>
            <person name="Satapoomin P."/>
            <person name="Huang J."/>
            <person name="Bowman M."/>
            <person name="Iovene M."/>
            <person name="Sanseverino W."/>
            <person name="Cavagnaro P."/>
            <person name="Yildiz M."/>
            <person name="Macko-Podgorni A."/>
            <person name="Moranska E."/>
            <person name="Grzebelus E."/>
            <person name="Grzebelus D."/>
            <person name="Ashrafi H."/>
            <person name="Zheng Z."/>
            <person name="Cheng S."/>
            <person name="Spooner D."/>
            <person name="Van Deynze A."/>
            <person name="Simon P."/>
        </authorList>
    </citation>
    <scope>NUCLEOTIDE SEQUENCE [LARGE SCALE GENOMIC DNA]</scope>
    <source>
        <tissue evidence="3">Leaf</tissue>
    </source>
</reference>
<feature type="compositionally biased region" description="Polar residues" evidence="2">
    <location>
        <begin position="148"/>
        <end position="167"/>
    </location>
</feature>
<evidence type="ECO:0000313" key="5">
    <source>
        <dbReference type="Proteomes" id="UP000077755"/>
    </source>
</evidence>
<evidence type="ECO:0000313" key="4">
    <source>
        <dbReference type="EMBL" id="WOG85193.1"/>
    </source>
</evidence>
<dbReference type="Gramene" id="KZN11447">
    <property type="protein sequence ID" value="KZN11447"/>
    <property type="gene ID" value="DCAR_004103"/>
</dbReference>
<name>A0A166ISR2_DAUCS</name>
<keyword evidence="1" id="KW-0175">Coiled coil</keyword>
<evidence type="ECO:0000313" key="3">
    <source>
        <dbReference type="EMBL" id="KZN11447.1"/>
    </source>
</evidence>
<dbReference type="Proteomes" id="UP000077755">
    <property type="component" value="Chromosome 1"/>
</dbReference>
<sequence>MFGRTIDIGTLLLNEFSTKLGDVGNRSKVVYYARFLMIIANYFCEELSVDDRDDTLPLCSQKKVLFSHLVTNNFYAEVEFVLPEHIRAQLSAITSSPAHTSSSLVPLKIEDVEESRTSPAQEAMPSQSESGTVVTSSGSVSGKRKKTTLSTISNMGNEGSQTANAVNSPRKKKYARRVKLARSGSVVNQEVPLVRTTDEASPVELPLSLEDEQRNNGLLFLLEHAQDAEDRQHLMNAASVLKSQLVARLTSHTDKLRTEDMVSLADKCYKTLEGLGDDYTSFCTEVNKLIAQHQELASAARKKDNWNDWDLKARYIHQVQFLSEVRQNLSSAQNKLSTAKTNAKSLKLEREDLQSALLMLTEELLEAEERVEILTAERDQCKEAHHAVESELRKLDADKEEANVALKAMDDQYNAAKNEFERMSNYLLQLVNK</sequence>
<organism evidence="3">
    <name type="scientific">Daucus carota subsp. sativus</name>
    <name type="common">Carrot</name>
    <dbReference type="NCBI Taxonomy" id="79200"/>
    <lineage>
        <taxon>Eukaryota</taxon>
        <taxon>Viridiplantae</taxon>
        <taxon>Streptophyta</taxon>
        <taxon>Embryophyta</taxon>
        <taxon>Tracheophyta</taxon>
        <taxon>Spermatophyta</taxon>
        <taxon>Magnoliopsida</taxon>
        <taxon>eudicotyledons</taxon>
        <taxon>Gunneridae</taxon>
        <taxon>Pentapetalae</taxon>
        <taxon>asterids</taxon>
        <taxon>campanulids</taxon>
        <taxon>Apiales</taxon>
        <taxon>Apiaceae</taxon>
        <taxon>Apioideae</taxon>
        <taxon>Scandiceae</taxon>
        <taxon>Daucinae</taxon>
        <taxon>Daucus</taxon>
        <taxon>Daucus sect. Daucus</taxon>
    </lineage>
</organism>
<dbReference type="EMBL" id="CP093343">
    <property type="protein sequence ID" value="WOG85193.1"/>
    <property type="molecule type" value="Genomic_DNA"/>
</dbReference>
<dbReference type="OMA" id="CKEAHHA"/>
<feature type="coiled-coil region" evidence="1">
    <location>
        <begin position="322"/>
        <end position="419"/>
    </location>
</feature>
<proteinExistence type="predicted"/>
<dbReference type="AlphaFoldDB" id="A0A166ISR2"/>
<accession>A0A166ISR2</accession>
<feature type="region of interest" description="Disordered" evidence="2">
    <location>
        <begin position="113"/>
        <end position="172"/>
    </location>
</feature>
<reference evidence="4" key="2">
    <citation type="submission" date="2022-03" db="EMBL/GenBank/DDBJ databases">
        <title>Draft title - Genomic analysis of global carrot germplasm unveils the trajectory of domestication and the origin of high carotenoid orange carrot.</title>
        <authorList>
            <person name="Iorizzo M."/>
            <person name="Ellison S."/>
            <person name="Senalik D."/>
            <person name="Macko-Podgorni A."/>
            <person name="Grzebelus D."/>
            <person name="Bostan H."/>
            <person name="Rolling W."/>
            <person name="Curaba J."/>
            <person name="Simon P."/>
        </authorList>
    </citation>
    <scope>NUCLEOTIDE SEQUENCE</scope>
    <source>
        <tissue evidence="4">Leaf</tissue>
    </source>
</reference>
<dbReference type="EMBL" id="LNRQ01000001">
    <property type="protein sequence ID" value="KZN11447.1"/>
    <property type="molecule type" value="Genomic_DNA"/>
</dbReference>
<gene>
    <name evidence="3" type="ORF">DCAR_004103</name>
    <name evidence="4" type="ORF">DCAR_0104381</name>
</gene>
<protein>
    <submittedName>
        <fullName evidence="3">Uncharacterized protein</fullName>
    </submittedName>
</protein>